<dbReference type="PANTHER" id="PTHR31297:SF17">
    <property type="entry name" value="ENDOGLUCANASE"/>
    <property type="match status" value="1"/>
</dbReference>
<keyword evidence="1 4" id="KW-0732">Signal</keyword>
<evidence type="ECO:0000256" key="3">
    <source>
        <dbReference type="ARBA" id="ARBA00023295"/>
    </source>
</evidence>
<dbReference type="InterPro" id="IPR050386">
    <property type="entry name" value="Glycosyl_hydrolase_5"/>
</dbReference>
<dbReference type="Proteomes" id="UP000324133">
    <property type="component" value="Unassembled WGS sequence"/>
</dbReference>
<dbReference type="InterPro" id="IPR017853">
    <property type="entry name" value="GH"/>
</dbReference>
<dbReference type="PANTHER" id="PTHR31297">
    <property type="entry name" value="GLUCAN ENDO-1,6-BETA-GLUCOSIDASE B"/>
    <property type="match status" value="1"/>
</dbReference>
<keyword evidence="8" id="KW-1185">Reference proteome</keyword>
<evidence type="ECO:0000256" key="1">
    <source>
        <dbReference type="ARBA" id="ARBA00022729"/>
    </source>
</evidence>
<evidence type="ECO:0000256" key="4">
    <source>
        <dbReference type="SAM" id="SignalP"/>
    </source>
</evidence>
<dbReference type="SUPFAM" id="SSF51445">
    <property type="entry name" value="(Trans)glycosidases"/>
    <property type="match status" value="1"/>
</dbReference>
<dbReference type="GO" id="GO:0008422">
    <property type="term" value="F:beta-glucosidase activity"/>
    <property type="evidence" value="ECO:0007669"/>
    <property type="project" value="TreeGrafter"/>
</dbReference>
<sequence>MTRTPKNRKPGQQSVWHLAMLLLLFCMAASPLLAQEAPFKKGVNLTGWFQANSAREVQFSRYTRQDFAQIKSLGCDVIRLPINLHAMTNGAPAYTINPLFFSFLDEAVTWAEELNLHLILDNHSFDPIADTQPQVETILEKVWPQMAQHYKDRSERIYYEILNEPHGISDAQWNAIQGRIIQAIRRQDTRHTIIVGATNFNNYQNLAQMPVYPDNKLIYTFHFYDPFLFTHQGATWVAPSLLPLANMPFPYRAQDMPPLPYSLRGSWMESAYNNYAQDGTVAKVKQLIDIAAQFKQSRQVPVYCGEFGVLMDYSRPADRAFWYNEVRRYLEEKGIAWTSWDYHYGFGLFNPGGNDLFEHDLNVPLLHALGFTVPAQTPYVKQPEAAGFAVYSDYIGPRIVNASYGTGPLDFYADQKPNNGRYSLAWTGAEQYSSIGFDFKPDKDLSKLKQEGYAVDFLFRGTAPALSFDLRFLDTKAGPEDHPWRSGVTITPDQVPFDGRWHHVRIPLSSFTEKGSWDGAWFNPEGKFDWTSVDRLEITAEHGALGQAKLWFDNLYISNQDTAKVYETSVFTGAVTGISPGIKNADLKVYPNPAAGYLLLETTLPGKLTAELSNSVGTVVQRAAFTQRLKLSTIAFPAGAYFLKVIQPNGQSTTRKIMLQR</sequence>
<comment type="caution">
    <text evidence="7">The sequence shown here is derived from an EMBL/GenBank/DDBJ whole genome shotgun (WGS) entry which is preliminary data.</text>
</comment>
<dbReference type="SUPFAM" id="SSF49785">
    <property type="entry name" value="Galactose-binding domain-like"/>
    <property type="match status" value="1"/>
</dbReference>
<proteinExistence type="predicted"/>
<evidence type="ECO:0000256" key="2">
    <source>
        <dbReference type="ARBA" id="ARBA00022801"/>
    </source>
</evidence>
<feature type="chain" id="PRO_5022964227" evidence="4">
    <location>
        <begin position="35"/>
        <end position="661"/>
    </location>
</feature>
<dbReference type="OrthoDB" id="9800955at2"/>
<evidence type="ECO:0000313" key="7">
    <source>
        <dbReference type="EMBL" id="KAA3438031.1"/>
    </source>
</evidence>
<dbReference type="GO" id="GO:0009986">
    <property type="term" value="C:cell surface"/>
    <property type="evidence" value="ECO:0007669"/>
    <property type="project" value="TreeGrafter"/>
</dbReference>
<reference evidence="7 8" key="1">
    <citation type="submission" date="2019-07" db="EMBL/GenBank/DDBJ databases">
        <title>Rufibacter sp. nov., isolated from lake sediment.</title>
        <authorList>
            <person name="Qu J.-H."/>
        </authorList>
    </citation>
    <scope>NUCLEOTIDE SEQUENCE [LARGE SCALE GENOMIC DNA]</scope>
    <source>
        <strain evidence="7 8">NBS58-1</strain>
    </source>
</reference>
<dbReference type="InterPro" id="IPR008979">
    <property type="entry name" value="Galactose-bd-like_sf"/>
</dbReference>
<protein>
    <submittedName>
        <fullName evidence="7">Cellulase family glycosylhydrolase</fullName>
    </submittedName>
</protein>
<dbReference type="AlphaFoldDB" id="A0A5B6TDP6"/>
<keyword evidence="3" id="KW-0326">Glycosidase</keyword>
<dbReference type="Pfam" id="PF18962">
    <property type="entry name" value="Por_Secre_tail"/>
    <property type="match status" value="1"/>
</dbReference>
<feature type="signal peptide" evidence="4">
    <location>
        <begin position="1"/>
        <end position="34"/>
    </location>
</feature>
<dbReference type="GO" id="GO:0009251">
    <property type="term" value="P:glucan catabolic process"/>
    <property type="evidence" value="ECO:0007669"/>
    <property type="project" value="TreeGrafter"/>
</dbReference>
<evidence type="ECO:0000259" key="6">
    <source>
        <dbReference type="Pfam" id="PF18962"/>
    </source>
</evidence>
<name>A0A5B6TDP6_9BACT</name>
<evidence type="ECO:0000259" key="5">
    <source>
        <dbReference type="Pfam" id="PF00150"/>
    </source>
</evidence>
<dbReference type="GO" id="GO:0005576">
    <property type="term" value="C:extracellular region"/>
    <property type="evidence" value="ECO:0007669"/>
    <property type="project" value="TreeGrafter"/>
</dbReference>
<feature type="domain" description="Glycoside hydrolase family 5" evidence="5">
    <location>
        <begin position="59"/>
        <end position="343"/>
    </location>
</feature>
<dbReference type="InterPro" id="IPR018087">
    <property type="entry name" value="Glyco_hydro_5_CS"/>
</dbReference>
<dbReference type="NCBIfam" id="TIGR04183">
    <property type="entry name" value="Por_Secre_tail"/>
    <property type="match status" value="1"/>
</dbReference>
<dbReference type="PROSITE" id="PS00659">
    <property type="entry name" value="GLYCOSYL_HYDROL_F5"/>
    <property type="match status" value="1"/>
</dbReference>
<dbReference type="Gene3D" id="3.20.20.80">
    <property type="entry name" value="Glycosidases"/>
    <property type="match status" value="1"/>
</dbReference>
<dbReference type="Gene3D" id="2.60.120.430">
    <property type="entry name" value="Galactose-binding lectin"/>
    <property type="match status" value="1"/>
</dbReference>
<gene>
    <name evidence="7" type="ORF">FOA19_12200</name>
</gene>
<evidence type="ECO:0000313" key="8">
    <source>
        <dbReference type="Proteomes" id="UP000324133"/>
    </source>
</evidence>
<dbReference type="InterPro" id="IPR026444">
    <property type="entry name" value="Secre_tail"/>
</dbReference>
<feature type="domain" description="Secretion system C-terminal sorting" evidence="6">
    <location>
        <begin position="589"/>
        <end position="658"/>
    </location>
</feature>
<accession>A0A5B6TDP6</accession>
<dbReference type="Pfam" id="PF00150">
    <property type="entry name" value="Cellulase"/>
    <property type="match status" value="1"/>
</dbReference>
<dbReference type="InterPro" id="IPR001547">
    <property type="entry name" value="Glyco_hydro_5"/>
</dbReference>
<dbReference type="EMBL" id="VKKY01000002">
    <property type="protein sequence ID" value="KAA3438031.1"/>
    <property type="molecule type" value="Genomic_DNA"/>
</dbReference>
<keyword evidence="2 7" id="KW-0378">Hydrolase</keyword>
<organism evidence="7 8">
    <name type="scientific">Rufibacter hautae</name>
    <dbReference type="NCBI Taxonomy" id="2595005"/>
    <lineage>
        <taxon>Bacteria</taxon>
        <taxon>Pseudomonadati</taxon>
        <taxon>Bacteroidota</taxon>
        <taxon>Cytophagia</taxon>
        <taxon>Cytophagales</taxon>
        <taxon>Hymenobacteraceae</taxon>
        <taxon>Rufibacter</taxon>
    </lineage>
</organism>